<dbReference type="PANTHER" id="PTHR46066:SF2">
    <property type="entry name" value="CHITINASE DOMAIN-CONTAINING PROTEIN 1"/>
    <property type="match status" value="1"/>
</dbReference>
<dbReference type="SMART" id="SM00636">
    <property type="entry name" value="Glyco_18"/>
    <property type="match status" value="1"/>
</dbReference>
<dbReference type="EMBL" id="DVOS01000048">
    <property type="protein sequence ID" value="HIV23422.1"/>
    <property type="molecule type" value="Genomic_DNA"/>
</dbReference>
<dbReference type="InterPro" id="IPR011583">
    <property type="entry name" value="Chitinase_II/V-like_cat"/>
</dbReference>
<reference evidence="4" key="1">
    <citation type="submission" date="2020-10" db="EMBL/GenBank/DDBJ databases">
        <authorList>
            <person name="Gilroy R."/>
        </authorList>
    </citation>
    <scope>NUCLEOTIDE SEQUENCE</scope>
    <source>
        <strain evidence="4">ChiBcec6-7307</strain>
    </source>
</reference>
<dbReference type="Proteomes" id="UP000886889">
    <property type="component" value="Unassembled WGS sequence"/>
</dbReference>
<reference evidence="4" key="2">
    <citation type="journal article" date="2021" name="PeerJ">
        <title>Extensive microbial diversity within the chicken gut microbiome revealed by metagenomics and culture.</title>
        <authorList>
            <person name="Gilroy R."/>
            <person name="Ravi A."/>
            <person name="Getino M."/>
            <person name="Pursley I."/>
            <person name="Horton D.L."/>
            <person name="Alikhan N.F."/>
            <person name="Baker D."/>
            <person name="Gharbi K."/>
            <person name="Hall N."/>
            <person name="Watson M."/>
            <person name="Adriaenssens E.M."/>
            <person name="Foster-Nyarko E."/>
            <person name="Jarju S."/>
            <person name="Secka A."/>
            <person name="Antonio M."/>
            <person name="Oren A."/>
            <person name="Chaudhuri R.R."/>
            <person name="La Ragione R."/>
            <person name="Hildebrand F."/>
            <person name="Pallen M.J."/>
        </authorList>
    </citation>
    <scope>NUCLEOTIDE SEQUENCE</scope>
    <source>
        <strain evidence="4">ChiBcec6-7307</strain>
    </source>
</reference>
<dbReference type="Gene3D" id="2.30.30.40">
    <property type="entry name" value="SH3 Domains"/>
    <property type="match status" value="1"/>
</dbReference>
<name>A0A9D1NZB7_9FIRM</name>
<dbReference type="Gene3D" id="3.10.50.10">
    <property type="match status" value="1"/>
</dbReference>
<dbReference type="Gene3D" id="3.20.20.80">
    <property type="entry name" value="Glycosidases"/>
    <property type="match status" value="1"/>
</dbReference>
<sequence length="570" mass="64565">MDKKQKKAGRGRKGPVLIALGVIVIAAAVLVIQRYMPTNERMDPEAYFGYPEENQAAVVLQDHIAPERALLQDGSLYLDYDMVREQINSRFYWDEGNNQMLFTTALETYEIPVNSRTYTIDGAENEYDREIVLQNEAGLYLSIDFLQLYTNLDYTLDTETRHVLVRYQWGTQTTATVKRDTAVRYQGGIKSPILTEAEKGDTVRVLEQMENWSQVVTQDGYIGYVPNRRLEDVQETEVAREFQEQEYSSLTRDEKITVVWHQIDVQEANSYLSQDIEQMTDVDVISPTWFSVADNEGNMTSLASAEYVQTAHEAGLEIWGLVNNFSPDVDTTLLLSSTEARRKMTQWLVDQALTLGIEGINLDFEYIMEEDGYSFVQFARELSIACRKNGLVFSVDIPVPMDFNQHFNRQELGIVADYVIVMGYDEHYAGSEAAGSVASLSFEENGITGTLETVPARKIISGVPFYTRIWYTVTNSDGSTTVTSEAIGMDTVDTTLETYGVTPVWDEQTGQYYASWTVEDGTLCEIWLEEEESLALKASLVKEYDLGGIAAWVLGFERPTVWTVLEENSR</sequence>
<evidence type="ECO:0000256" key="1">
    <source>
        <dbReference type="SAM" id="Phobius"/>
    </source>
</evidence>
<evidence type="ECO:0000313" key="5">
    <source>
        <dbReference type="Proteomes" id="UP000886889"/>
    </source>
</evidence>
<dbReference type="AlphaFoldDB" id="A0A9D1NZB7"/>
<dbReference type="Pfam" id="PF08239">
    <property type="entry name" value="SH3_3"/>
    <property type="match status" value="1"/>
</dbReference>
<keyword evidence="1" id="KW-0812">Transmembrane</keyword>
<dbReference type="Pfam" id="PF07833">
    <property type="entry name" value="Cu_amine_oxidN1"/>
    <property type="match status" value="1"/>
</dbReference>
<feature type="domain" description="SH3b" evidence="2">
    <location>
        <begin position="172"/>
        <end position="234"/>
    </location>
</feature>
<dbReference type="PROSITE" id="PS51781">
    <property type="entry name" value="SH3B"/>
    <property type="match status" value="1"/>
</dbReference>
<dbReference type="PANTHER" id="PTHR46066">
    <property type="entry name" value="CHITINASE DOMAIN-CONTAINING PROTEIN 1 FAMILY MEMBER"/>
    <property type="match status" value="1"/>
</dbReference>
<dbReference type="InterPro" id="IPR017853">
    <property type="entry name" value="GH"/>
</dbReference>
<accession>A0A9D1NZB7</accession>
<feature type="domain" description="GH18" evidence="3">
    <location>
        <begin position="254"/>
        <end position="570"/>
    </location>
</feature>
<dbReference type="GO" id="GO:0008061">
    <property type="term" value="F:chitin binding"/>
    <property type="evidence" value="ECO:0007669"/>
    <property type="project" value="InterPro"/>
</dbReference>
<proteinExistence type="predicted"/>
<gene>
    <name evidence="4" type="ORF">IAC80_05735</name>
</gene>
<evidence type="ECO:0000313" key="4">
    <source>
        <dbReference type="EMBL" id="HIV23422.1"/>
    </source>
</evidence>
<dbReference type="InterPro" id="IPR012854">
    <property type="entry name" value="Cu_amine_oxidase-like_N"/>
</dbReference>
<dbReference type="Pfam" id="PF00704">
    <property type="entry name" value="Glyco_hydro_18"/>
    <property type="match status" value="1"/>
</dbReference>
<dbReference type="SUPFAM" id="SSF51445">
    <property type="entry name" value="(Trans)glycosidases"/>
    <property type="match status" value="1"/>
</dbReference>
<protein>
    <submittedName>
        <fullName evidence="4">SH3 domain-containing protein</fullName>
    </submittedName>
</protein>
<keyword evidence="1" id="KW-0472">Membrane</keyword>
<organism evidence="4 5">
    <name type="scientific">Candidatus Merdiplasma excrementigallinarum</name>
    <dbReference type="NCBI Taxonomy" id="2840864"/>
    <lineage>
        <taxon>Bacteria</taxon>
        <taxon>Bacillati</taxon>
        <taxon>Bacillota</taxon>
        <taxon>Clostridia</taxon>
        <taxon>Lachnospirales</taxon>
        <taxon>Lachnospiraceae</taxon>
        <taxon>Lachnospiraceae incertae sedis</taxon>
        <taxon>Candidatus Merdiplasma</taxon>
    </lineage>
</organism>
<dbReference type="InterPro" id="IPR003646">
    <property type="entry name" value="SH3-like_bac-type"/>
</dbReference>
<dbReference type="PROSITE" id="PS51910">
    <property type="entry name" value="GH18_2"/>
    <property type="match status" value="1"/>
</dbReference>
<dbReference type="GO" id="GO:0005975">
    <property type="term" value="P:carbohydrate metabolic process"/>
    <property type="evidence" value="ECO:0007669"/>
    <property type="project" value="InterPro"/>
</dbReference>
<dbReference type="InterPro" id="IPR001223">
    <property type="entry name" value="Glyco_hydro18_cat"/>
</dbReference>
<evidence type="ECO:0000259" key="2">
    <source>
        <dbReference type="PROSITE" id="PS51781"/>
    </source>
</evidence>
<dbReference type="InterPro" id="IPR029070">
    <property type="entry name" value="Chitinase_insertion_sf"/>
</dbReference>
<feature type="transmembrane region" description="Helical" evidence="1">
    <location>
        <begin position="16"/>
        <end position="36"/>
    </location>
</feature>
<keyword evidence="1" id="KW-1133">Transmembrane helix</keyword>
<evidence type="ECO:0000259" key="3">
    <source>
        <dbReference type="PROSITE" id="PS51910"/>
    </source>
</evidence>
<comment type="caution">
    <text evidence="4">The sequence shown here is derived from an EMBL/GenBank/DDBJ whole genome shotgun (WGS) entry which is preliminary data.</text>
</comment>